<evidence type="ECO:0000256" key="2">
    <source>
        <dbReference type="ARBA" id="ARBA00022618"/>
    </source>
</evidence>
<evidence type="ECO:0000256" key="3">
    <source>
        <dbReference type="ARBA" id="ARBA00022829"/>
    </source>
</evidence>
<feature type="region of interest" description="Disordered" evidence="5">
    <location>
        <begin position="160"/>
        <end position="181"/>
    </location>
</feature>
<dbReference type="InterPro" id="IPR036388">
    <property type="entry name" value="WH-like_DNA-bd_sf"/>
</dbReference>
<dbReference type="Gene3D" id="1.10.10.10">
    <property type="entry name" value="Winged helix-like DNA-binding domain superfamily/Winged helix DNA-binding domain"/>
    <property type="match status" value="2"/>
</dbReference>
<dbReference type="EMBL" id="AP024718">
    <property type="protein sequence ID" value="BCX89964.1"/>
    <property type="molecule type" value="Genomic_DNA"/>
</dbReference>
<evidence type="ECO:0000256" key="4">
    <source>
        <dbReference type="ARBA" id="ARBA00023306"/>
    </source>
</evidence>
<dbReference type="InterPro" id="IPR036390">
    <property type="entry name" value="WH_DNA-bd_sf"/>
</dbReference>
<dbReference type="GO" id="GO:0051301">
    <property type="term" value="P:cell division"/>
    <property type="evidence" value="ECO:0007669"/>
    <property type="project" value="UniProtKB-KW"/>
</dbReference>
<dbReference type="Proteomes" id="UP001321450">
    <property type="component" value="Chromosome"/>
</dbReference>
<dbReference type="SUPFAM" id="SSF46785">
    <property type="entry name" value="Winged helix' DNA-binding domain"/>
    <property type="match status" value="2"/>
</dbReference>
<dbReference type="NCBIfam" id="TIGR00281">
    <property type="entry name" value="SMC-Scp complex subunit ScpB"/>
    <property type="match status" value="1"/>
</dbReference>
<accession>A0AAU9D4S8</accession>
<organism evidence="6 7">
    <name type="scientific">Methylomarinovum tepidoasis</name>
    <dbReference type="NCBI Taxonomy" id="2840183"/>
    <lineage>
        <taxon>Bacteria</taxon>
        <taxon>Pseudomonadati</taxon>
        <taxon>Pseudomonadota</taxon>
        <taxon>Gammaproteobacteria</taxon>
        <taxon>Methylococcales</taxon>
        <taxon>Methylothermaceae</taxon>
        <taxon>Methylomarinovum</taxon>
    </lineage>
</organism>
<dbReference type="AlphaFoldDB" id="A0AAU9D4S8"/>
<evidence type="ECO:0000256" key="1">
    <source>
        <dbReference type="ARBA" id="ARBA00022490"/>
    </source>
</evidence>
<dbReference type="PIRSF" id="PIRSF019345">
    <property type="entry name" value="ScpB"/>
    <property type="match status" value="1"/>
</dbReference>
<keyword evidence="7" id="KW-1185">Reference proteome</keyword>
<dbReference type="Pfam" id="PF04079">
    <property type="entry name" value="SMC_ScpB"/>
    <property type="match status" value="1"/>
</dbReference>
<evidence type="ECO:0000313" key="7">
    <source>
        <dbReference type="Proteomes" id="UP001321450"/>
    </source>
</evidence>
<evidence type="ECO:0000313" key="6">
    <source>
        <dbReference type="EMBL" id="BCX89964.1"/>
    </source>
</evidence>
<dbReference type="InterPro" id="IPR005234">
    <property type="entry name" value="ScpB_csome_segregation"/>
</dbReference>
<keyword evidence="4" id="KW-0131">Cell cycle</keyword>
<name>A0AAU9D4S8_9GAMM</name>
<keyword evidence="1" id="KW-0963">Cytoplasm</keyword>
<keyword evidence="3" id="KW-0159">Chromosome partition</keyword>
<protein>
    <submittedName>
        <fullName evidence="6">Segregation and condensation protein B</fullName>
    </submittedName>
</protein>
<evidence type="ECO:0000256" key="5">
    <source>
        <dbReference type="SAM" id="MobiDB-lite"/>
    </source>
</evidence>
<sequence>MTLKQIVEALLLASPEPLDDNQLLTLLADEGATRADLAEALGRLQAECQGRPLELVQVAGGWRYQVRRDYAPWVQRLFPQKAGRYSRVLLETLAIIAYRQPVTRGDIEAIRGVTVSSQIIRTLEAREWIRIVGHKEVPGRPALYATTRRFLDDFNLQSLEQLPPLPVEDDDETETEPSAGA</sequence>
<proteinExistence type="predicted"/>
<dbReference type="GO" id="GO:0051304">
    <property type="term" value="P:chromosome separation"/>
    <property type="evidence" value="ECO:0007669"/>
    <property type="project" value="InterPro"/>
</dbReference>
<dbReference type="KEGG" id="meiy:MIN45_P2338"/>
<dbReference type="RefSeq" id="WP_286292556.1">
    <property type="nucleotide sequence ID" value="NZ_AP024718.1"/>
</dbReference>
<dbReference type="PANTHER" id="PTHR34298">
    <property type="entry name" value="SEGREGATION AND CONDENSATION PROTEIN B"/>
    <property type="match status" value="1"/>
</dbReference>
<keyword evidence="2" id="KW-0132">Cell division</keyword>
<dbReference type="PANTHER" id="PTHR34298:SF2">
    <property type="entry name" value="SEGREGATION AND CONDENSATION PROTEIN B"/>
    <property type="match status" value="1"/>
</dbReference>
<gene>
    <name evidence="6" type="ORF">MIN45_P2338</name>
</gene>
<reference evidence="7" key="1">
    <citation type="journal article" date="2024" name="Int. J. Syst. Evol. Microbiol.">
        <title>Methylomarinovum tepidoasis sp. nov., a moderately thermophilic methanotroph of the family Methylothermaceae isolated from a deep-sea hydrothermal field.</title>
        <authorList>
            <person name="Hirayama H."/>
            <person name="Takaki Y."/>
            <person name="Abe M."/>
            <person name="Miyazaki M."/>
            <person name="Uematsu K."/>
            <person name="Matsui Y."/>
            <person name="Takai K."/>
        </authorList>
    </citation>
    <scope>NUCLEOTIDE SEQUENCE [LARGE SCALE GENOMIC DNA]</scope>
    <source>
        <strain evidence="7">IN45</strain>
    </source>
</reference>